<dbReference type="SMART" id="SM00292">
    <property type="entry name" value="BRCT"/>
    <property type="match status" value="5"/>
</dbReference>
<evidence type="ECO:0000256" key="2">
    <source>
        <dbReference type="SAM" id="MobiDB-lite"/>
    </source>
</evidence>
<gene>
    <name evidence="4" type="ORF">Syun_003301</name>
</gene>
<dbReference type="Proteomes" id="UP001420932">
    <property type="component" value="Unassembled WGS sequence"/>
</dbReference>
<comment type="caution">
    <text evidence="4">The sequence shown here is derived from an EMBL/GenBank/DDBJ whole genome shotgun (WGS) entry which is preliminary data.</text>
</comment>
<evidence type="ECO:0000256" key="1">
    <source>
        <dbReference type="ARBA" id="ARBA00022737"/>
    </source>
</evidence>
<proteinExistence type="predicted"/>
<dbReference type="InterPro" id="IPR036420">
    <property type="entry name" value="BRCT_dom_sf"/>
</dbReference>
<keyword evidence="5" id="KW-1185">Reference proteome</keyword>
<dbReference type="SUPFAM" id="SSF52113">
    <property type="entry name" value="BRCT domain"/>
    <property type="match status" value="4"/>
</dbReference>
<dbReference type="FunFam" id="3.40.50.10190:FF:000057">
    <property type="entry name" value="Transcription coactivator"/>
    <property type="match status" value="1"/>
</dbReference>
<dbReference type="GO" id="GO:0033314">
    <property type="term" value="P:mitotic DNA replication checkpoint signaling"/>
    <property type="evidence" value="ECO:0007669"/>
    <property type="project" value="TreeGrafter"/>
</dbReference>
<dbReference type="AlphaFoldDB" id="A0AAP0Q1H9"/>
<evidence type="ECO:0000259" key="3">
    <source>
        <dbReference type="PROSITE" id="PS50172"/>
    </source>
</evidence>
<feature type="compositionally biased region" description="Polar residues" evidence="2">
    <location>
        <begin position="304"/>
        <end position="316"/>
    </location>
</feature>
<feature type="domain" description="BRCT" evidence="3">
    <location>
        <begin position="632"/>
        <end position="715"/>
    </location>
</feature>
<dbReference type="InterPro" id="IPR001357">
    <property type="entry name" value="BRCT_dom"/>
</dbReference>
<dbReference type="PANTHER" id="PTHR13561:SF20">
    <property type="entry name" value="DNA TOPOISOMERASE 2-BINDING PROTEIN 1"/>
    <property type="match status" value="1"/>
</dbReference>
<feature type="region of interest" description="Disordered" evidence="2">
    <location>
        <begin position="304"/>
        <end position="328"/>
    </location>
</feature>
<protein>
    <recommendedName>
        <fullName evidence="3">BRCT domain-containing protein</fullName>
    </recommendedName>
</protein>
<dbReference type="GO" id="GO:0007095">
    <property type="term" value="P:mitotic G2 DNA damage checkpoint signaling"/>
    <property type="evidence" value="ECO:0007669"/>
    <property type="project" value="TreeGrafter"/>
</dbReference>
<sequence length="926" mass="102208">MLTKCFNGANVFLSRNLVAPEIHAAVRDALTRNGARIFDNCDSSRNAPEDYHVISSFNHVKFDDLKAKGCNLIGPECVISCAKENRSLPKREGFTCCLAMDGVKAIASGFDKDEKAMIERLVTSMGGVLQNRASLDVNFVMVKNVLAPKYKVHFSFLRALPLLKISYWALTSLKKPVVTASSRVRTKEAKVFISLRCAEGNGKPYHTECLFPCMMTCSSQSIVAEGDKYLVAQKWGHVHIVAKKWFDQSIAKRSCLEEKSFPVQGPAISLKSGPKGHHSQDRGSTISPVPCTVMADSETTQSFNMSSTYSDSTSFNKGEGFERPASEPRDEKKFGCAVADDSQSDSDLYLSDCRIILVGFQAAEMRKLVGMHTFGKKCSLVWSEKKELKRLAALGVIHVVRAIWLEDCDSEKKEVPVTQGHTVSDIFLPMDSAWFNNASGTVTTSSDQVRSSIAASSMPTTCGVTDMATEDGTSVRRNGERELLTNIEGGNSVKEAVKFDGQDLLYSLNTGYKDQKRAHPNVDPSSTQLRRTSKIFRGTVFRFSSSFPEERRAEIIEWVNEGGGNIVDDRSKTKVQFIIGCHGQKQQASNCTQTTFVSTHWIRSCLEDGSIQDVGSHIIYSPLACNVPIRGFNEFRICVSQYEDKDKLLLRNLCFVLGAKFSEKLTKKATHLICKFTCGNKYVAACKWGIQPVTIDWISACIRQDAIVSTDPFRPKDATAHDREAGLCKTSQNPMHSSQMVCGDVASQLLIQSQVTKKLNGTIIEDNIFTKRAKLMEDDGHKQVPPAEICMDISANNVESIGKGSVAGEVPHIVPDVAAAIEDLLEQSNKIQDMVTSETPGSERNIFSTDPSLLVQDHLDSSSSLIPKHWLSRNEKQDNPSPQKVNKGPYDGFSETQTDSQMVGYEEDLSGIQMIIDKARARSSLT</sequence>
<dbReference type="Pfam" id="PF16589">
    <property type="entry name" value="BRCT_2"/>
    <property type="match status" value="1"/>
</dbReference>
<name>A0AAP0Q1H9_9MAGN</name>
<reference evidence="4 5" key="1">
    <citation type="submission" date="2024-01" db="EMBL/GenBank/DDBJ databases">
        <title>Genome assemblies of Stephania.</title>
        <authorList>
            <person name="Yang L."/>
        </authorList>
    </citation>
    <scope>NUCLEOTIDE SEQUENCE [LARGE SCALE GENOMIC DNA]</scope>
    <source>
        <strain evidence="4">YNDBR</strain>
        <tissue evidence="4">Leaf</tissue>
    </source>
</reference>
<accession>A0AAP0Q1H9</accession>
<dbReference type="EMBL" id="JBBNAF010000002">
    <property type="protein sequence ID" value="KAK9162399.1"/>
    <property type="molecule type" value="Genomic_DNA"/>
</dbReference>
<evidence type="ECO:0000313" key="5">
    <source>
        <dbReference type="Proteomes" id="UP001420932"/>
    </source>
</evidence>
<dbReference type="PROSITE" id="PS50172">
    <property type="entry name" value="BRCT"/>
    <property type="match status" value="2"/>
</dbReference>
<dbReference type="PANTHER" id="PTHR13561">
    <property type="entry name" value="DNA REPLICATION REGULATOR DPB11-RELATED"/>
    <property type="match status" value="1"/>
</dbReference>
<feature type="domain" description="BRCT" evidence="3">
    <location>
        <begin position="531"/>
        <end position="619"/>
    </location>
</feature>
<organism evidence="4 5">
    <name type="scientific">Stephania yunnanensis</name>
    <dbReference type="NCBI Taxonomy" id="152371"/>
    <lineage>
        <taxon>Eukaryota</taxon>
        <taxon>Viridiplantae</taxon>
        <taxon>Streptophyta</taxon>
        <taxon>Embryophyta</taxon>
        <taxon>Tracheophyta</taxon>
        <taxon>Spermatophyta</taxon>
        <taxon>Magnoliopsida</taxon>
        <taxon>Ranunculales</taxon>
        <taxon>Menispermaceae</taxon>
        <taxon>Menispermoideae</taxon>
        <taxon>Cissampelideae</taxon>
        <taxon>Stephania</taxon>
    </lineage>
</organism>
<keyword evidence="1" id="KW-0677">Repeat</keyword>
<dbReference type="GO" id="GO:0006270">
    <property type="term" value="P:DNA replication initiation"/>
    <property type="evidence" value="ECO:0007669"/>
    <property type="project" value="TreeGrafter"/>
</dbReference>
<dbReference type="Gene3D" id="3.40.50.10190">
    <property type="entry name" value="BRCT domain"/>
    <property type="match status" value="5"/>
</dbReference>
<feature type="region of interest" description="Disordered" evidence="2">
    <location>
        <begin position="267"/>
        <end position="288"/>
    </location>
</feature>
<feature type="region of interest" description="Disordered" evidence="2">
    <location>
        <begin position="872"/>
        <end position="904"/>
    </location>
</feature>
<evidence type="ECO:0000313" key="4">
    <source>
        <dbReference type="EMBL" id="KAK9162399.1"/>
    </source>
</evidence>
<dbReference type="Pfam" id="PF12738">
    <property type="entry name" value="PTCB-BRCT"/>
    <property type="match status" value="1"/>
</dbReference>
<feature type="compositionally biased region" description="Basic and acidic residues" evidence="2">
    <location>
        <begin position="319"/>
        <end position="328"/>
    </location>
</feature>
<dbReference type="CDD" id="cd00027">
    <property type="entry name" value="BRCT"/>
    <property type="match status" value="1"/>
</dbReference>